<feature type="domain" description="DUF1549" evidence="3">
    <location>
        <begin position="539"/>
        <end position="753"/>
    </location>
</feature>
<dbReference type="SUPFAM" id="SSF52047">
    <property type="entry name" value="RNI-like"/>
    <property type="match status" value="1"/>
</dbReference>
<dbReference type="InterPro" id="IPR032675">
    <property type="entry name" value="LRR_dom_sf"/>
</dbReference>
<dbReference type="Gene3D" id="3.80.10.10">
    <property type="entry name" value="Ribonuclease Inhibitor"/>
    <property type="match status" value="2"/>
</dbReference>
<dbReference type="Gene3D" id="2.60.40.1080">
    <property type="match status" value="1"/>
</dbReference>
<accession>A0A518DR35</accession>
<dbReference type="InterPro" id="IPR001611">
    <property type="entry name" value="Leu-rich_rpt"/>
</dbReference>
<gene>
    <name evidence="5" type="primary">inlA_2</name>
    <name evidence="5" type="ORF">Pla8534_20860</name>
</gene>
<dbReference type="PANTHER" id="PTHR35889:SF3">
    <property type="entry name" value="F-BOX DOMAIN-CONTAINING PROTEIN"/>
    <property type="match status" value="1"/>
</dbReference>
<keyword evidence="2" id="KW-0732">Signal</keyword>
<dbReference type="Pfam" id="PF07587">
    <property type="entry name" value="PSD1"/>
    <property type="match status" value="1"/>
</dbReference>
<evidence type="ECO:0000259" key="3">
    <source>
        <dbReference type="Pfam" id="PF07583"/>
    </source>
</evidence>
<dbReference type="EMBL" id="CP036433">
    <property type="protein sequence ID" value="QDU94297.1"/>
    <property type="molecule type" value="Genomic_DNA"/>
</dbReference>
<name>A0A518DR35_9BACT</name>
<dbReference type="Pfam" id="PF13855">
    <property type="entry name" value="LRR_8"/>
    <property type="match status" value="1"/>
</dbReference>
<evidence type="ECO:0000313" key="5">
    <source>
        <dbReference type="EMBL" id="QDU94297.1"/>
    </source>
</evidence>
<dbReference type="InterPro" id="IPR011444">
    <property type="entry name" value="DUF1549"/>
</dbReference>
<protein>
    <submittedName>
        <fullName evidence="5">Internalin-A</fullName>
    </submittedName>
</protein>
<feature type="chain" id="PRO_5022141282" evidence="2">
    <location>
        <begin position="40"/>
        <end position="1116"/>
    </location>
</feature>
<dbReference type="OrthoDB" id="219305at2"/>
<organism evidence="5 6">
    <name type="scientific">Lignipirellula cremea</name>
    <dbReference type="NCBI Taxonomy" id="2528010"/>
    <lineage>
        <taxon>Bacteria</taxon>
        <taxon>Pseudomonadati</taxon>
        <taxon>Planctomycetota</taxon>
        <taxon>Planctomycetia</taxon>
        <taxon>Pirellulales</taxon>
        <taxon>Pirellulaceae</taxon>
        <taxon>Lignipirellula</taxon>
    </lineage>
</organism>
<dbReference type="Proteomes" id="UP000317648">
    <property type="component" value="Chromosome"/>
</dbReference>
<dbReference type="InterPro" id="IPR006553">
    <property type="entry name" value="Leu-rich_rpt_Cys-con_subtyp"/>
</dbReference>
<dbReference type="InterPro" id="IPR022655">
    <property type="entry name" value="DUF1553"/>
</dbReference>
<feature type="domain" description="DUF1553" evidence="4">
    <location>
        <begin position="831"/>
        <end position="1089"/>
    </location>
</feature>
<dbReference type="PANTHER" id="PTHR35889">
    <property type="entry name" value="CYCLOINULO-OLIGOSACCHARIDE FRUCTANOTRANSFERASE-RELATED"/>
    <property type="match status" value="1"/>
</dbReference>
<keyword evidence="6" id="KW-1185">Reference proteome</keyword>
<proteinExistence type="predicted"/>
<feature type="compositionally biased region" description="Low complexity" evidence="1">
    <location>
        <begin position="303"/>
        <end position="312"/>
    </location>
</feature>
<evidence type="ECO:0000313" key="6">
    <source>
        <dbReference type="Proteomes" id="UP000317648"/>
    </source>
</evidence>
<evidence type="ECO:0000259" key="4">
    <source>
        <dbReference type="Pfam" id="PF07587"/>
    </source>
</evidence>
<sequence length="1116" mass="122668" precursor="true">MASPVPPPHSLHLAFLMRYLKLLSLSIACFLLAGAVAQAAAPAAEETPQQAAFNAIRGLYTDQLTSRDGDVTFLRFSKPIVTDEHLQQLHAFPKLNYLAILSPLVTDAGLEPLRDLPELDTLLLSESGITDAGLEQLASLQKLERLYLANTQITDAGLKKLAALPQLKTLSLEHTAITDAGLAELKALPQLETLLLSHTQITDAGLSHLAALPQLKLLFLSGTAVTGGDGEWLRPLEKLEHLGLTKTAINDASLARLAAPVTLKELLLYGNDLSPAAVAQLRQRLPKTGVHTGEQAATLQSTAPSPANDSDAPPAPAISTLQPPIETRLAGNEIPDFQRHVVPLLGRLGCNGRACHGSFQGQGGFRLSMFGYDFDMDHENLSLRLDLDHPADSLILHKPTSADDHGGGLRLPPGGWEQQLLARWIAGGAPNRPATAPQFERLEITPGELLFQQPGDTVQLQAIAVWSDGSRENVTALTRFQTNDEAVAVVSPAGLVRSVGPGDTHIISFYDNGIIGTPALLPFSQLTGDKFPQVPTPTRIDELVVAKLAKLGVPPSDLSTDEEFLRRVSIDMIGTLPTPAEIAAFVADTSPDKRARKIDELLERPEYVTWWTTRLCDLTGANAGYLGGTEMASVVAAQWREWLTGRVRDNDGWDKIVAGIVLASSRGEQPYPEYIAEQSTFTDKKDPIDYAASQQMPHYWYRSNQGQPAEKALAFGYTFLGVRLECAQCHKHPFDQWSQNDFEQFTEVFSRIKSGVAPESVGYQNYLKEMLGVPDKLNTAATRRGTYLRIAAEGRPIPWNEVYIAAPGPKPQPGKLLGDVEVDLNQYADPRQPLMEWLLNEPNHYFAKAFVNRIWASYFNVGVIHPADDLNLANPPSNKPLLDWLTADFIEHGYDMKRLHRTIANSRTYQLSWRHNATNQNDERNFSRAVIRRLPAEVAVDALQQATAADLSPEKLLAGMAKRTIGLDPRSYQARTLDYSLQIFGKPLRTTNCDCERQGDPTLLQSLYVRNDSDLVKLFDRPDGWLAEQSRQFPAAGAKAAKSDGDQSKQDDAQVVSDEVLEDAIAQAYLRTVSRQPTSQELTDCREFLRASTSPAEGLRDVLWALLNTQEFITNH</sequence>
<feature type="region of interest" description="Disordered" evidence="1">
    <location>
        <begin position="290"/>
        <end position="320"/>
    </location>
</feature>
<dbReference type="AlphaFoldDB" id="A0A518DR35"/>
<reference evidence="5 6" key="1">
    <citation type="submission" date="2019-02" db="EMBL/GenBank/DDBJ databases">
        <title>Deep-cultivation of Planctomycetes and their phenomic and genomic characterization uncovers novel biology.</title>
        <authorList>
            <person name="Wiegand S."/>
            <person name="Jogler M."/>
            <person name="Boedeker C."/>
            <person name="Pinto D."/>
            <person name="Vollmers J."/>
            <person name="Rivas-Marin E."/>
            <person name="Kohn T."/>
            <person name="Peeters S.H."/>
            <person name="Heuer A."/>
            <person name="Rast P."/>
            <person name="Oberbeckmann S."/>
            <person name="Bunk B."/>
            <person name="Jeske O."/>
            <person name="Meyerdierks A."/>
            <person name="Storesund J.E."/>
            <person name="Kallscheuer N."/>
            <person name="Luecker S."/>
            <person name="Lage O.M."/>
            <person name="Pohl T."/>
            <person name="Merkel B.J."/>
            <person name="Hornburger P."/>
            <person name="Mueller R.-W."/>
            <person name="Bruemmer F."/>
            <person name="Labrenz M."/>
            <person name="Spormann A.M."/>
            <person name="Op den Camp H."/>
            <person name="Overmann J."/>
            <person name="Amann R."/>
            <person name="Jetten M.S.M."/>
            <person name="Mascher T."/>
            <person name="Medema M.H."/>
            <person name="Devos D.P."/>
            <person name="Kaster A.-K."/>
            <person name="Ovreas L."/>
            <person name="Rohde M."/>
            <person name="Galperin M.Y."/>
            <person name="Jogler C."/>
        </authorList>
    </citation>
    <scope>NUCLEOTIDE SEQUENCE [LARGE SCALE GENOMIC DNA]</scope>
    <source>
        <strain evidence="5 6">Pla85_3_4</strain>
    </source>
</reference>
<dbReference type="KEGG" id="lcre:Pla8534_20860"/>
<evidence type="ECO:0000256" key="1">
    <source>
        <dbReference type="SAM" id="MobiDB-lite"/>
    </source>
</evidence>
<evidence type="ECO:0000256" key="2">
    <source>
        <dbReference type="SAM" id="SignalP"/>
    </source>
</evidence>
<dbReference type="Pfam" id="PF07583">
    <property type="entry name" value="PSCyt2"/>
    <property type="match status" value="1"/>
</dbReference>
<dbReference type="SMART" id="SM00367">
    <property type="entry name" value="LRR_CC"/>
    <property type="match status" value="3"/>
</dbReference>
<feature type="signal peptide" evidence="2">
    <location>
        <begin position="1"/>
        <end position="39"/>
    </location>
</feature>
<dbReference type="SMART" id="SM00368">
    <property type="entry name" value="LRR_RI"/>
    <property type="match status" value="3"/>
</dbReference>